<feature type="transmembrane region" description="Helical" evidence="6">
    <location>
        <begin position="92"/>
        <end position="116"/>
    </location>
</feature>
<sequence length="297" mass="31287">MISTRRGAVLILLGSFAMAGSAAIIFNLDAEPMSVAAYRCLLAVPMLLPFVVWELRRIDRREALPWPTLVGAAIGGVAIGVDYSFYNTSIGLIGPGLATVLINIQIVILPLIAWLLEGVRPMRQLAAIVPLMLLGVALAAGAFGGAQIHAFGVVAGLLAGAAYATYLAIIRRSAPKTLRPAPFTVLSIVCVTSGLTAGLAALVSGRLEVPTQAGDWLWLLALAFVGQVVVYLCFNIAMTGLSEVTSSTLMLTGPIFAILLGVLLFAEIPSVWQLLGCLLIIVGAWWAATARRRRPAS</sequence>
<evidence type="ECO:0000313" key="9">
    <source>
        <dbReference type="Proteomes" id="UP000547528"/>
    </source>
</evidence>
<reference evidence="8 9" key="1">
    <citation type="submission" date="2020-08" db="EMBL/GenBank/DDBJ databases">
        <title>Sequencing the genomes of 1000 actinobacteria strains.</title>
        <authorList>
            <person name="Klenk H.-P."/>
        </authorList>
    </citation>
    <scope>NUCLEOTIDE SEQUENCE [LARGE SCALE GENOMIC DNA]</scope>
    <source>
        <strain evidence="8 9">DSM 28238</strain>
    </source>
</reference>
<dbReference type="GO" id="GO:0016020">
    <property type="term" value="C:membrane"/>
    <property type="evidence" value="ECO:0007669"/>
    <property type="project" value="UniProtKB-SubCell"/>
</dbReference>
<evidence type="ECO:0000256" key="3">
    <source>
        <dbReference type="ARBA" id="ARBA00022692"/>
    </source>
</evidence>
<name>A0A7W5TWI5_9MICC</name>
<feature type="domain" description="EamA" evidence="7">
    <location>
        <begin position="6"/>
        <end position="139"/>
    </location>
</feature>
<feature type="transmembrane region" description="Helical" evidence="6">
    <location>
        <begin position="125"/>
        <end position="144"/>
    </location>
</feature>
<feature type="transmembrane region" description="Helical" evidence="6">
    <location>
        <begin position="181"/>
        <end position="204"/>
    </location>
</feature>
<keyword evidence="3 6" id="KW-0812">Transmembrane</keyword>
<dbReference type="SUPFAM" id="SSF103481">
    <property type="entry name" value="Multidrug resistance efflux transporter EmrE"/>
    <property type="match status" value="2"/>
</dbReference>
<accession>A0A7W5TWI5</accession>
<feature type="transmembrane region" description="Helical" evidence="6">
    <location>
        <begin position="33"/>
        <end position="52"/>
    </location>
</feature>
<evidence type="ECO:0000256" key="6">
    <source>
        <dbReference type="SAM" id="Phobius"/>
    </source>
</evidence>
<feature type="transmembrane region" description="Helical" evidence="6">
    <location>
        <begin position="249"/>
        <end position="266"/>
    </location>
</feature>
<protein>
    <submittedName>
        <fullName evidence="8">Drug/metabolite transporter (DMT)-like permease</fullName>
    </submittedName>
</protein>
<dbReference type="Pfam" id="PF00892">
    <property type="entry name" value="EamA"/>
    <property type="match status" value="2"/>
</dbReference>
<organism evidence="8 9">
    <name type="scientific">Garicola koreensis</name>
    <dbReference type="NCBI Taxonomy" id="1262554"/>
    <lineage>
        <taxon>Bacteria</taxon>
        <taxon>Bacillati</taxon>
        <taxon>Actinomycetota</taxon>
        <taxon>Actinomycetes</taxon>
        <taxon>Micrococcales</taxon>
        <taxon>Micrococcaceae</taxon>
        <taxon>Garicola</taxon>
    </lineage>
</organism>
<proteinExistence type="inferred from homology"/>
<evidence type="ECO:0000259" key="7">
    <source>
        <dbReference type="Pfam" id="PF00892"/>
    </source>
</evidence>
<dbReference type="Proteomes" id="UP000547528">
    <property type="component" value="Unassembled WGS sequence"/>
</dbReference>
<evidence type="ECO:0000256" key="4">
    <source>
        <dbReference type="ARBA" id="ARBA00022989"/>
    </source>
</evidence>
<feature type="transmembrane region" description="Helical" evidence="6">
    <location>
        <begin position="216"/>
        <end position="237"/>
    </location>
</feature>
<comment type="similarity">
    <text evidence="2">Belongs to the EamA transporter family.</text>
</comment>
<feature type="transmembrane region" description="Helical" evidence="6">
    <location>
        <begin position="150"/>
        <end position="169"/>
    </location>
</feature>
<dbReference type="EMBL" id="JACIBT010000009">
    <property type="protein sequence ID" value="MBB3668169.1"/>
    <property type="molecule type" value="Genomic_DNA"/>
</dbReference>
<dbReference type="InterPro" id="IPR050638">
    <property type="entry name" value="AA-Vitamin_Transporters"/>
</dbReference>
<dbReference type="InterPro" id="IPR037185">
    <property type="entry name" value="EmrE-like"/>
</dbReference>
<dbReference type="AlphaFoldDB" id="A0A7W5TWI5"/>
<dbReference type="PANTHER" id="PTHR32322">
    <property type="entry name" value="INNER MEMBRANE TRANSPORTER"/>
    <property type="match status" value="1"/>
</dbReference>
<keyword evidence="4 6" id="KW-1133">Transmembrane helix</keyword>
<dbReference type="InterPro" id="IPR000620">
    <property type="entry name" value="EamA_dom"/>
</dbReference>
<comment type="subcellular location">
    <subcellularLocation>
        <location evidence="1">Membrane</location>
        <topology evidence="1">Multi-pass membrane protein</topology>
    </subcellularLocation>
</comment>
<feature type="transmembrane region" description="Helical" evidence="6">
    <location>
        <begin position="272"/>
        <end position="288"/>
    </location>
</feature>
<gene>
    <name evidence="8" type="ORF">FHX47_001798</name>
</gene>
<evidence type="ECO:0000256" key="2">
    <source>
        <dbReference type="ARBA" id="ARBA00007362"/>
    </source>
</evidence>
<feature type="domain" description="EamA" evidence="7">
    <location>
        <begin position="151"/>
        <end position="286"/>
    </location>
</feature>
<evidence type="ECO:0000313" key="8">
    <source>
        <dbReference type="EMBL" id="MBB3668169.1"/>
    </source>
</evidence>
<dbReference type="RefSeq" id="WP_183358583.1">
    <property type="nucleotide sequence ID" value="NZ_BAABKR010000016.1"/>
</dbReference>
<evidence type="ECO:0000256" key="5">
    <source>
        <dbReference type="ARBA" id="ARBA00023136"/>
    </source>
</evidence>
<comment type="caution">
    <text evidence="8">The sequence shown here is derived from an EMBL/GenBank/DDBJ whole genome shotgun (WGS) entry which is preliminary data.</text>
</comment>
<keyword evidence="5 6" id="KW-0472">Membrane</keyword>
<evidence type="ECO:0000256" key="1">
    <source>
        <dbReference type="ARBA" id="ARBA00004141"/>
    </source>
</evidence>
<dbReference type="PANTHER" id="PTHR32322:SF2">
    <property type="entry name" value="EAMA DOMAIN-CONTAINING PROTEIN"/>
    <property type="match status" value="1"/>
</dbReference>
<keyword evidence="9" id="KW-1185">Reference proteome</keyword>
<feature type="transmembrane region" description="Helical" evidence="6">
    <location>
        <begin position="64"/>
        <end position="86"/>
    </location>
</feature>